<dbReference type="Proteomes" id="UP000253782">
    <property type="component" value="Unassembled WGS sequence"/>
</dbReference>
<organism evidence="1 2">
    <name type="scientific">Dyella tabacisoli</name>
    <dbReference type="NCBI Taxonomy" id="2282381"/>
    <lineage>
        <taxon>Bacteria</taxon>
        <taxon>Pseudomonadati</taxon>
        <taxon>Pseudomonadota</taxon>
        <taxon>Gammaproteobacteria</taxon>
        <taxon>Lysobacterales</taxon>
        <taxon>Rhodanobacteraceae</taxon>
        <taxon>Dyella</taxon>
    </lineage>
</organism>
<keyword evidence="2" id="KW-1185">Reference proteome</keyword>
<evidence type="ECO:0000313" key="1">
    <source>
        <dbReference type="EMBL" id="RDD80094.1"/>
    </source>
</evidence>
<proteinExistence type="predicted"/>
<name>A0A369UH75_9GAMM</name>
<dbReference type="EMBL" id="QQAH01000022">
    <property type="protein sequence ID" value="RDD80094.1"/>
    <property type="molecule type" value="Genomic_DNA"/>
</dbReference>
<protein>
    <submittedName>
        <fullName evidence="1">DUF4019 domain-containing protein</fullName>
    </submittedName>
</protein>
<dbReference type="OrthoDB" id="8929305at2"/>
<reference evidence="1 2" key="1">
    <citation type="submission" date="2018-07" db="EMBL/GenBank/DDBJ databases">
        <title>Dyella tabacisoli L4-6T, whole genome shotgun sequence.</title>
        <authorList>
            <person name="Zhou X.-K."/>
            <person name="Li W.-J."/>
            <person name="Duan Y.-Q."/>
        </authorList>
    </citation>
    <scope>NUCLEOTIDE SEQUENCE [LARGE SCALE GENOMIC DNA]</scope>
    <source>
        <strain evidence="1 2">L4-6</strain>
    </source>
</reference>
<gene>
    <name evidence="1" type="ORF">DVJ77_19615</name>
</gene>
<sequence length="156" mass="16702">MPALLLSTAFAAHAQQAAKATAPPQATNTPTPEQQAQLAKQNQQMAQAATQVAQQIDQNKAGDIWDGASTIAKTVATRDAFIKQTAADRKTLGTVKTRTVVAVTRSQSNGQKIPAGVYINVVFATEFSNATQPVRELISFHLDGDNTWRLAGYTLH</sequence>
<comment type="caution">
    <text evidence="1">The sequence shown here is derived from an EMBL/GenBank/DDBJ whole genome shotgun (WGS) entry which is preliminary data.</text>
</comment>
<dbReference type="Pfam" id="PF13211">
    <property type="entry name" value="DUF4019"/>
    <property type="match status" value="1"/>
</dbReference>
<evidence type="ECO:0000313" key="2">
    <source>
        <dbReference type="Proteomes" id="UP000253782"/>
    </source>
</evidence>
<dbReference type="AlphaFoldDB" id="A0A369UH75"/>
<dbReference type="InterPro" id="IPR025091">
    <property type="entry name" value="DUF4019"/>
</dbReference>
<accession>A0A369UH75</accession>